<dbReference type="EMBL" id="AWWI01000060">
    <property type="protein sequence ID" value="PIL20680.1"/>
    <property type="molecule type" value="Genomic_DNA"/>
</dbReference>
<organism evidence="1 2">
    <name type="scientific">Puniceibacterium antarcticum</name>
    <dbReference type="NCBI Taxonomy" id="1206336"/>
    <lineage>
        <taxon>Bacteria</taxon>
        <taxon>Pseudomonadati</taxon>
        <taxon>Pseudomonadota</taxon>
        <taxon>Alphaproteobacteria</taxon>
        <taxon>Rhodobacterales</taxon>
        <taxon>Paracoccaceae</taxon>
        <taxon>Puniceibacterium</taxon>
    </lineage>
</organism>
<dbReference type="RefSeq" id="WP_099910615.1">
    <property type="nucleotide sequence ID" value="NZ_AWWI01000060.1"/>
</dbReference>
<proteinExistence type="predicted"/>
<evidence type="ECO:0000313" key="2">
    <source>
        <dbReference type="Proteomes" id="UP000231259"/>
    </source>
</evidence>
<protein>
    <submittedName>
        <fullName evidence="1">Uncharacterized protein</fullName>
    </submittedName>
</protein>
<gene>
    <name evidence="1" type="ORF">P775_09130</name>
</gene>
<accession>A0A2G8RGL1</accession>
<dbReference type="AlphaFoldDB" id="A0A2G8RGL1"/>
<keyword evidence="2" id="KW-1185">Reference proteome</keyword>
<dbReference type="OrthoDB" id="7183688at2"/>
<comment type="caution">
    <text evidence="1">The sequence shown here is derived from an EMBL/GenBank/DDBJ whole genome shotgun (WGS) entry which is preliminary data.</text>
</comment>
<sequence>MSKKTLNAANLTALGADRLADLLIEVSQGSAEIKRRLRLELSHHLGPQELARDVRKRLASLRKSTSHVSWRKRPALVRDLATQAEMITDRIAPADAALGFDLLWDFTALAPMLYERVDDSRGEVGDVFRAARDHFAAIAPRAGLDPVALAERVWDAVRGNGYGEFDGIISLLAPALGDAGLAQLGLHVDAYEAAPLEGDAETHAALQFLRDLRSSGRGNYLADQKSGLIRATRQEIAEAQGDTDAYIAQYSDQDLTHPRIAADAAARLLAEGRAAEALDLLGPVDGQPGPEWDAVYIECLIAVGQVGAAQDHRWARFCATLDPEFLKDYLKLLPDFEDIEAEDRAKAHVLQHPNVHAALVFFLNWNDLISAARLVVARGHALNGDFYEILTPAADALRERHPLAAVICLRAMIDFALSKGRASRYGHAADHLMDCAALDGEIADYGLFQSHLRYVETLRSQHERKASFWGRLG</sequence>
<dbReference type="Pfam" id="PF21810">
    <property type="entry name" value="DUF6880"/>
    <property type="match status" value="1"/>
</dbReference>
<dbReference type="InterPro" id="IPR049245">
    <property type="entry name" value="DUF6880"/>
</dbReference>
<reference evidence="1 2" key="1">
    <citation type="submission" date="2013-09" db="EMBL/GenBank/DDBJ databases">
        <title>Genome sequencing of Phaeobacter antarcticus sp. nov. SM1211.</title>
        <authorList>
            <person name="Zhang X.-Y."/>
            <person name="Liu C."/>
            <person name="Chen X.-L."/>
            <person name="Xie B.-B."/>
            <person name="Qin Q.-L."/>
            <person name="Rong J.-C."/>
            <person name="Zhang Y.-Z."/>
        </authorList>
    </citation>
    <scope>NUCLEOTIDE SEQUENCE [LARGE SCALE GENOMIC DNA]</scope>
    <source>
        <strain evidence="1 2">SM1211</strain>
    </source>
</reference>
<evidence type="ECO:0000313" key="1">
    <source>
        <dbReference type="EMBL" id="PIL20680.1"/>
    </source>
</evidence>
<name>A0A2G8RGL1_9RHOB</name>
<dbReference type="Proteomes" id="UP000231259">
    <property type="component" value="Unassembled WGS sequence"/>
</dbReference>